<comment type="caution">
    <text evidence="2">The sequence shown here is derived from an EMBL/GenBank/DDBJ whole genome shotgun (WGS) entry which is preliminary data.</text>
</comment>
<evidence type="ECO:0000313" key="2">
    <source>
        <dbReference type="EMBL" id="PKB14587.1"/>
    </source>
</evidence>
<dbReference type="OrthoDB" id="9793147at2"/>
<evidence type="ECO:0000313" key="3">
    <source>
        <dbReference type="Proteomes" id="UP000232587"/>
    </source>
</evidence>
<reference evidence="2 3" key="1">
    <citation type="submission" date="2017-11" db="EMBL/GenBank/DDBJ databases">
        <title>Genomic Encyclopedia of Type Strains, Phase III (KMG-III): the genomes of soil and plant-associated and newly described type strains.</title>
        <authorList>
            <person name="Whitman W."/>
        </authorList>
    </citation>
    <scope>NUCLEOTIDE SEQUENCE [LARGE SCALE GENOMIC DNA]</scope>
    <source>
        <strain evidence="2 3">CGMCC 1.12274</strain>
    </source>
</reference>
<feature type="domain" description="ChrR-like cupin" evidence="1">
    <location>
        <begin position="8"/>
        <end position="106"/>
    </location>
</feature>
<dbReference type="EMBL" id="PHUF01000004">
    <property type="protein sequence ID" value="PKB14587.1"/>
    <property type="molecule type" value="Genomic_DNA"/>
</dbReference>
<dbReference type="Gene3D" id="2.60.120.10">
    <property type="entry name" value="Jelly Rolls"/>
    <property type="match status" value="2"/>
</dbReference>
<keyword evidence="3" id="KW-1185">Reference proteome</keyword>
<dbReference type="AlphaFoldDB" id="A0A2N0H6P2"/>
<proteinExistence type="predicted"/>
<accession>A0A2N0H6P2</accession>
<dbReference type="RefSeq" id="WP_157812540.1">
    <property type="nucleotide sequence ID" value="NZ_PHUF01000004.1"/>
</dbReference>
<evidence type="ECO:0000259" key="1">
    <source>
        <dbReference type="Pfam" id="PF12973"/>
    </source>
</evidence>
<organism evidence="2 3">
    <name type="scientific">Novosphingobium kunmingense</name>
    <dbReference type="NCBI Taxonomy" id="1211806"/>
    <lineage>
        <taxon>Bacteria</taxon>
        <taxon>Pseudomonadati</taxon>
        <taxon>Pseudomonadota</taxon>
        <taxon>Alphaproteobacteria</taxon>
        <taxon>Sphingomonadales</taxon>
        <taxon>Sphingomonadaceae</taxon>
        <taxon>Novosphingobium</taxon>
    </lineage>
</organism>
<protein>
    <submittedName>
        <fullName evidence="2">Uncharacterized protein DUF4437</fullName>
    </submittedName>
</protein>
<sequence>MIAEPLARIRPDEITWEPLGTHGLRRKVLGRNEASGYITALVEIPVGWRGGGIAHFHHAFEEVFMLDGSVTVGGTHYWHAGDYFFRPAHVVHGHDERSEEGALALIRSDGPLALLLIHDPEQPDEYPLPAYNDGRGHVYGVKVSEIEEVLDPSFPAGWRIRPLSADARSGARTVMVDVPAGWKIDGSVRTAAWEACILEGEIGGERATFATGDYSAGPAGSEVFGARACESGCRFILWLFAPGSA</sequence>
<dbReference type="InterPro" id="IPR011051">
    <property type="entry name" value="RmlC_Cupin_sf"/>
</dbReference>
<gene>
    <name evidence="2" type="ORF">B0I00_2184</name>
</gene>
<dbReference type="Proteomes" id="UP000232587">
    <property type="component" value="Unassembled WGS sequence"/>
</dbReference>
<dbReference type="SUPFAM" id="SSF51182">
    <property type="entry name" value="RmlC-like cupins"/>
    <property type="match status" value="2"/>
</dbReference>
<dbReference type="InterPro" id="IPR014710">
    <property type="entry name" value="RmlC-like_jellyroll"/>
</dbReference>
<name>A0A2N0H6P2_9SPHN</name>
<dbReference type="Pfam" id="PF12973">
    <property type="entry name" value="Cupin_7"/>
    <property type="match status" value="1"/>
</dbReference>
<dbReference type="InterPro" id="IPR025979">
    <property type="entry name" value="ChrR-like_cupin_dom"/>
</dbReference>